<evidence type="ECO:0000313" key="2">
    <source>
        <dbReference type="Proteomes" id="UP001163321"/>
    </source>
</evidence>
<gene>
    <name evidence="1" type="ORF">PsorP6_001403</name>
</gene>
<name>A0ACC0WYU7_9STRA</name>
<keyword evidence="2" id="KW-1185">Reference proteome</keyword>
<dbReference type="Proteomes" id="UP001163321">
    <property type="component" value="Chromosome 1"/>
</dbReference>
<comment type="caution">
    <text evidence="1">The sequence shown here is derived from an EMBL/GenBank/DDBJ whole genome shotgun (WGS) entry which is preliminary data.</text>
</comment>
<sequence length="81" mass="9181">MWRIIYSLVLTWKLTRKPRASVLAFIEVNGIGGYIETKGRLTEASFSRVINISSIHQMEGSKYIQKKLGLDTGRSEHPSQS</sequence>
<dbReference type="EMBL" id="CM047580">
    <property type="protein sequence ID" value="KAI9923146.1"/>
    <property type="molecule type" value="Genomic_DNA"/>
</dbReference>
<evidence type="ECO:0000313" key="1">
    <source>
        <dbReference type="EMBL" id="KAI9923146.1"/>
    </source>
</evidence>
<proteinExistence type="predicted"/>
<accession>A0ACC0WYU7</accession>
<reference evidence="1 2" key="1">
    <citation type="journal article" date="2022" name="bioRxiv">
        <title>The genome of the oomycete Peronosclerospora sorghi, a cosmopolitan pathogen of maize and sorghum, is inflated with dispersed pseudogenes.</title>
        <authorList>
            <person name="Fletcher K."/>
            <person name="Martin F."/>
            <person name="Isakeit T."/>
            <person name="Cavanaugh K."/>
            <person name="Magill C."/>
            <person name="Michelmore R."/>
        </authorList>
    </citation>
    <scope>NUCLEOTIDE SEQUENCE [LARGE SCALE GENOMIC DNA]</scope>
    <source>
        <strain evidence="1">P6</strain>
    </source>
</reference>
<organism evidence="1 2">
    <name type="scientific">Peronosclerospora sorghi</name>
    <dbReference type="NCBI Taxonomy" id="230839"/>
    <lineage>
        <taxon>Eukaryota</taxon>
        <taxon>Sar</taxon>
        <taxon>Stramenopiles</taxon>
        <taxon>Oomycota</taxon>
        <taxon>Peronosporomycetes</taxon>
        <taxon>Peronosporales</taxon>
        <taxon>Peronosporaceae</taxon>
        <taxon>Peronosclerospora</taxon>
    </lineage>
</organism>
<protein>
    <submittedName>
        <fullName evidence="1">Uncharacterized protein</fullName>
    </submittedName>
</protein>